<organism evidence="1 2">
    <name type="scientific">Duganella sacchari</name>
    <dbReference type="NCBI Taxonomy" id="551987"/>
    <lineage>
        <taxon>Bacteria</taxon>
        <taxon>Pseudomonadati</taxon>
        <taxon>Pseudomonadota</taxon>
        <taxon>Betaproteobacteria</taxon>
        <taxon>Burkholderiales</taxon>
        <taxon>Oxalobacteraceae</taxon>
        <taxon>Telluria group</taxon>
        <taxon>Duganella</taxon>
    </lineage>
</organism>
<dbReference type="AlphaFoldDB" id="A0A1M7QM85"/>
<proteinExistence type="predicted"/>
<name>A0A1M7QM85_9BURK</name>
<reference evidence="2" key="1">
    <citation type="submission" date="2016-11" db="EMBL/GenBank/DDBJ databases">
        <authorList>
            <person name="Varghese N."/>
            <person name="Submissions S."/>
        </authorList>
    </citation>
    <scope>NUCLEOTIDE SEQUENCE [LARGE SCALE GENOMIC DNA]</scope>
    <source>
        <strain evidence="2">Sac-22</strain>
    </source>
</reference>
<evidence type="ECO:0000313" key="1">
    <source>
        <dbReference type="EMBL" id="SHN32474.1"/>
    </source>
</evidence>
<accession>A0A1M7QM85</accession>
<dbReference type="Proteomes" id="UP000184339">
    <property type="component" value="Unassembled WGS sequence"/>
</dbReference>
<gene>
    <name evidence="1" type="ORF">SAMN05192549_107292</name>
</gene>
<protein>
    <submittedName>
        <fullName evidence="1">Uncharacterized protein</fullName>
    </submittedName>
</protein>
<evidence type="ECO:0000313" key="2">
    <source>
        <dbReference type="Proteomes" id="UP000184339"/>
    </source>
</evidence>
<keyword evidence="2" id="KW-1185">Reference proteome</keyword>
<dbReference type="EMBL" id="FRCX01000007">
    <property type="protein sequence ID" value="SHN32474.1"/>
    <property type="molecule type" value="Genomic_DNA"/>
</dbReference>
<sequence>MSFGSANLVVCIPGEPGALRYHMKFAPTDVFQ</sequence>